<keyword evidence="13" id="KW-0333">Golgi apparatus</keyword>
<keyword evidence="16" id="KW-1015">Disulfide bond</keyword>
<dbReference type="EMBL" id="JARVKM010000001">
    <property type="protein sequence ID" value="KAK9784093.1"/>
    <property type="molecule type" value="Genomic_DNA"/>
</dbReference>
<feature type="compositionally biased region" description="Basic and acidic residues" evidence="18">
    <location>
        <begin position="213"/>
        <end position="227"/>
    </location>
</feature>
<dbReference type="Pfam" id="PF09451">
    <property type="entry name" value="ATG27"/>
    <property type="match status" value="1"/>
</dbReference>
<organism evidence="22 23">
    <name type="scientific">Seiridium cardinale</name>
    <dbReference type="NCBI Taxonomy" id="138064"/>
    <lineage>
        <taxon>Eukaryota</taxon>
        <taxon>Fungi</taxon>
        <taxon>Dikarya</taxon>
        <taxon>Ascomycota</taxon>
        <taxon>Pezizomycotina</taxon>
        <taxon>Sordariomycetes</taxon>
        <taxon>Xylariomycetidae</taxon>
        <taxon>Amphisphaeriales</taxon>
        <taxon>Sporocadaceae</taxon>
        <taxon>Seiridium</taxon>
    </lineage>
</organism>
<dbReference type="Proteomes" id="UP001465668">
    <property type="component" value="Unassembled WGS sequence"/>
</dbReference>
<evidence type="ECO:0000256" key="12">
    <source>
        <dbReference type="ARBA" id="ARBA00023006"/>
    </source>
</evidence>
<feature type="signal peptide" evidence="20">
    <location>
        <begin position="1"/>
        <end position="22"/>
    </location>
</feature>
<sequence length="400" mass="43652">MKLRQISSPASAALLLATPAAAMLRCGEIVASGRKFDLSALGGPHSVTVSRPVGPNSHNTTFTTDICYNLKWKDGVDNDQQCKHGTRVCATERIVGHRGDEKFDDFNEAWSVAGSLQQYGGGPLDSEAVYLPTSDSNADAEKDGLRIIVKGGWHNMGNGQKRQQRAIIEFICDANLEGTEGEWKGEDEYVPGDDETSERRSLTDPMLYNAAEDGDKKEGGGEDKPDKPVQLGDNEKQALLFNSYGPLDSDTNVDVLRLTWKTKYACLKSDGGKGDSPSEDSPSSHWGFFTWLVILVFLGTASYLIFGSWLNYNRYGARGWDLLPHGDTIRDIPYLLKDWTRRVLSTVQGSGSGSRGGYSARSTMPFDPNRRRACGMTVFCGFSLNTPETCSSGTNSTLSA</sequence>
<dbReference type="InterPro" id="IPR009011">
    <property type="entry name" value="Man6P_isomerase_rcpt-bd_dom_sf"/>
</dbReference>
<evidence type="ECO:0000256" key="16">
    <source>
        <dbReference type="ARBA" id="ARBA00023157"/>
    </source>
</evidence>
<feature type="domain" description="MRH" evidence="21">
    <location>
        <begin position="24"/>
        <end position="268"/>
    </location>
</feature>
<name>A0ABR2YA54_9PEZI</name>
<evidence type="ECO:0000256" key="6">
    <source>
        <dbReference type="ARBA" id="ARBA00013776"/>
    </source>
</evidence>
<evidence type="ECO:0000256" key="7">
    <source>
        <dbReference type="ARBA" id="ARBA00022448"/>
    </source>
</evidence>
<accession>A0ABR2YA54</accession>
<evidence type="ECO:0000256" key="11">
    <source>
        <dbReference type="ARBA" id="ARBA00022989"/>
    </source>
</evidence>
<keyword evidence="8 19" id="KW-0812">Transmembrane</keyword>
<keyword evidence="15 19" id="KW-0472">Membrane</keyword>
<dbReference type="Gene3D" id="2.70.130.10">
    <property type="entry name" value="Mannose-6-phosphate receptor binding domain"/>
    <property type="match status" value="1"/>
</dbReference>
<dbReference type="PANTHER" id="PTHR15071">
    <property type="entry name" value="MANNOSE-6-PHOSPHATE RECEPTOR FAMILY MEMBER"/>
    <property type="match status" value="1"/>
</dbReference>
<dbReference type="InterPro" id="IPR044865">
    <property type="entry name" value="MRH_dom"/>
</dbReference>
<evidence type="ECO:0000256" key="8">
    <source>
        <dbReference type="ARBA" id="ARBA00022692"/>
    </source>
</evidence>
<protein>
    <recommendedName>
        <fullName evidence="6">Autophagy-related protein 27</fullName>
    </recommendedName>
</protein>
<evidence type="ECO:0000313" key="22">
    <source>
        <dbReference type="EMBL" id="KAK9784093.1"/>
    </source>
</evidence>
<keyword evidence="9 20" id="KW-0732">Signal</keyword>
<evidence type="ECO:0000259" key="21">
    <source>
        <dbReference type="PROSITE" id="PS51914"/>
    </source>
</evidence>
<keyword evidence="17" id="KW-0968">Cytoplasmic vesicle</keyword>
<keyword evidence="7" id="KW-0813">Transport</keyword>
<evidence type="ECO:0000256" key="4">
    <source>
        <dbReference type="ARBA" id="ARBA00004614"/>
    </source>
</evidence>
<gene>
    <name evidence="22" type="ORF">SCAR479_00652</name>
</gene>
<keyword evidence="23" id="KW-1185">Reference proteome</keyword>
<proteinExistence type="inferred from homology"/>
<dbReference type="InterPro" id="IPR018939">
    <property type="entry name" value="Autophagy-rel_prot_27"/>
</dbReference>
<evidence type="ECO:0000256" key="14">
    <source>
        <dbReference type="ARBA" id="ARBA00023128"/>
    </source>
</evidence>
<evidence type="ECO:0000256" key="17">
    <source>
        <dbReference type="ARBA" id="ARBA00023329"/>
    </source>
</evidence>
<evidence type="ECO:0000313" key="23">
    <source>
        <dbReference type="Proteomes" id="UP001465668"/>
    </source>
</evidence>
<evidence type="ECO:0000256" key="15">
    <source>
        <dbReference type="ARBA" id="ARBA00023136"/>
    </source>
</evidence>
<reference evidence="22 23" key="1">
    <citation type="submission" date="2024-02" db="EMBL/GenBank/DDBJ databases">
        <title>First draft genome assembly of two strains of Seiridium cardinale.</title>
        <authorList>
            <person name="Emiliani G."/>
            <person name="Scali E."/>
        </authorList>
    </citation>
    <scope>NUCLEOTIDE SEQUENCE [LARGE SCALE GENOMIC DNA]</scope>
    <source>
        <strain evidence="22 23">BM-138-000479</strain>
    </source>
</reference>
<evidence type="ECO:0000256" key="19">
    <source>
        <dbReference type="SAM" id="Phobius"/>
    </source>
</evidence>
<comment type="similarity">
    <text evidence="5">Belongs to the ATG27 family.</text>
</comment>
<comment type="subcellular location">
    <subcellularLocation>
        <location evidence="2">Cytoplasmic vesicle membrane</location>
        <topology evidence="2">Single-pass type I membrane protein</topology>
    </subcellularLocation>
    <subcellularLocation>
        <location evidence="4">Golgi apparatus membrane</location>
        <topology evidence="4">Single-pass type I membrane protein</topology>
    </subcellularLocation>
    <subcellularLocation>
        <location evidence="1">Mitochondrion membrane</location>
        <topology evidence="1">Single-pass membrane protein</topology>
    </subcellularLocation>
    <subcellularLocation>
        <location evidence="3">Preautophagosomal structure membrane</location>
        <topology evidence="3">Single-pass type I membrane protein</topology>
    </subcellularLocation>
</comment>
<feature type="transmembrane region" description="Helical" evidence="19">
    <location>
        <begin position="286"/>
        <end position="306"/>
    </location>
</feature>
<evidence type="ECO:0000256" key="13">
    <source>
        <dbReference type="ARBA" id="ARBA00023034"/>
    </source>
</evidence>
<evidence type="ECO:0000256" key="20">
    <source>
        <dbReference type="SAM" id="SignalP"/>
    </source>
</evidence>
<evidence type="ECO:0000256" key="3">
    <source>
        <dbReference type="ARBA" id="ARBA00004472"/>
    </source>
</evidence>
<evidence type="ECO:0000256" key="9">
    <source>
        <dbReference type="ARBA" id="ARBA00022729"/>
    </source>
</evidence>
<keyword evidence="10" id="KW-0653">Protein transport</keyword>
<evidence type="ECO:0000256" key="2">
    <source>
        <dbReference type="ARBA" id="ARBA00004358"/>
    </source>
</evidence>
<keyword evidence="11 19" id="KW-1133">Transmembrane helix</keyword>
<feature type="chain" id="PRO_5046773725" description="Autophagy-related protein 27" evidence="20">
    <location>
        <begin position="23"/>
        <end position="400"/>
    </location>
</feature>
<evidence type="ECO:0000256" key="10">
    <source>
        <dbReference type="ARBA" id="ARBA00022927"/>
    </source>
</evidence>
<evidence type="ECO:0000256" key="1">
    <source>
        <dbReference type="ARBA" id="ARBA00004304"/>
    </source>
</evidence>
<keyword evidence="12" id="KW-0072">Autophagy</keyword>
<comment type="caution">
    <text evidence="22">The sequence shown here is derived from an EMBL/GenBank/DDBJ whole genome shotgun (WGS) entry which is preliminary data.</text>
</comment>
<dbReference type="PROSITE" id="PS51914">
    <property type="entry name" value="MRH"/>
    <property type="match status" value="1"/>
</dbReference>
<keyword evidence="14" id="KW-0496">Mitochondrion</keyword>
<evidence type="ECO:0000256" key="5">
    <source>
        <dbReference type="ARBA" id="ARBA00005363"/>
    </source>
</evidence>
<evidence type="ECO:0000256" key="18">
    <source>
        <dbReference type="SAM" id="MobiDB-lite"/>
    </source>
</evidence>
<dbReference type="PANTHER" id="PTHR15071:SF13">
    <property type="entry name" value="AUTOPHAGY-RELATED PROTEIN 27"/>
    <property type="match status" value="1"/>
</dbReference>
<feature type="region of interest" description="Disordered" evidence="18">
    <location>
        <begin position="182"/>
        <end position="231"/>
    </location>
</feature>